<reference evidence="11 12" key="1">
    <citation type="submission" date="2015-04" db="EMBL/GenBank/DDBJ databases">
        <authorList>
            <person name="Heijne W.H."/>
            <person name="Fedorova N.D."/>
            <person name="Nierman W.C."/>
            <person name="Vollebregt A.W."/>
            <person name="Zhao Z."/>
            <person name="Wu L."/>
            <person name="Kumar M."/>
            <person name="Stam H."/>
            <person name="van den Berg M.A."/>
            <person name="Pel H.J."/>
        </authorList>
    </citation>
    <scope>NUCLEOTIDE SEQUENCE [LARGE SCALE GENOMIC DNA]</scope>
    <source>
        <strain evidence="11 12">CBS 393.64</strain>
    </source>
</reference>
<accession>A0A0F4YL32</accession>
<dbReference type="Proteomes" id="UP000053958">
    <property type="component" value="Unassembled WGS sequence"/>
</dbReference>
<protein>
    <recommendedName>
        <fullName evidence="2">D-xylose reductase [NAD(P)H]</fullName>
        <ecNumber evidence="2">1.1.1.307</ecNumber>
    </recommendedName>
</protein>
<comment type="caution">
    <text evidence="11">The sequence shown here is derived from an EMBL/GenBank/DDBJ whole genome shotgun (WGS) entry which is preliminary data.</text>
</comment>
<dbReference type="RefSeq" id="XP_013324910.1">
    <property type="nucleotide sequence ID" value="XM_013469456.1"/>
</dbReference>
<feature type="site" description="Lowers pKa of active site Tyr" evidence="9">
    <location>
        <position position="100"/>
    </location>
</feature>
<name>A0A0F4YL32_RASE3</name>
<sequence length="304" mass="34549">MASALSIQTKYRMNSGYEMPVLGFGVSLSLFQIIKLYSTVHVHTYCPVLPADICKDVVLKALSVGYRHVDSAIMYRNEKACGEAIKESGIPRSEIFFTTKIPSKHLGYEKSKTAIDSSLREAGQEYFDLILIHDPYASKEDRLGTWRALVEAKKAGKVRSIGVSNWGVHHLDELEEYIQKKLGGDGAIDVGQYELHPWLTRPDIVNWLRKRNVVVQAYCPVVRAKRFDEPVVKTLAEKYHKTPAQILLRWSLQKDFVPLPKSVTPSRIEENADIFDFELTKEDMDALTTDEYSPVAWDPTKSRD</sequence>
<comment type="function">
    <text evidence="4">Catalyzes the initial reaction in the xylose utilization pathway by reducing D-xylose into xylitol. Xylose is a major component of hemicelluloses such as xylan. Most fungi utilize D-xylose via three enzymatic reactions, xylose reductase (XR), xylitol dehydrogenase (XDH), and xylulokinase, to form xylulose 5-phosphate, which enters pentose phosphate pathway.</text>
</comment>
<dbReference type="PROSITE" id="PS00063">
    <property type="entry name" value="ALDOKETO_REDUCTASE_3"/>
    <property type="match status" value="1"/>
</dbReference>
<feature type="active site" description="Proton donor" evidence="7">
    <location>
        <position position="75"/>
    </location>
</feature>
<evidence type="ECO:0000313" key="11">
    <source>
        <dbReference type="EMBL" id="KKA18298.1"/>
    </source>
</evidence>
<dbReference type="Pfam" id="PF00248">
    <property type="entry name" value="Aldo_ket_red"/>
    <property type="match status" value="1"/>
</dbReference>
<evidence type="ECO:0000256" key="1">
    <source>
        <dbReference type="ARBA" id="ARBA00007905"/>
    </source>
</evidence>
<proteinExistence type="inferred from homology"/>
<dbReference type="OrthoDB" id="416253at2759"/>
<evidence type="ECO:0000256" key="4">
    <source>
        <dbReference type="ARBA" id="ARBA00025065"/>
    </source>
</evidence>
<comment type="catalytic activity">
    <reaction evidence="5">
        <text>xylitol + NADP(+) = D-xylose + NADPH + H(+)</text>
        <dbReference type="Rhea" id="RHEA:27445"/>
        <dbReference type="ChEBI" id="CHEBI:15378"/>
        <dbReference type="ChEBI" id="CHEBI:17151"/>
        <dbReference type="ChEBI" id="CHEBI:53455"/>
        <dbReference type="ChEBI" id="CHEBI:57783"/>
        <dbReference type="ChEBI" id="CHEBI:58349"/>
        <dbReference type="EC" id="1.1.1.307"/>
    </reaction>
</comment>
<keyword evidence="3" id="KW-0560">Oxidoreductase</keyword>
<dbReference type="PANTHER" id="PTHR43827">
    <property type="entry name" value="2,5-DIKETO-D-GLUCONIC ACID REDUCTASE"/>
    <property type="match status" value="1"/>
</dbReference>
<evidence type="ECO:0000256" key="2">
    <source>
        <dbReference type="ARBA" id="ARBA00012845"/>
    </source>
</evidence>
<dbReference type="InterPro" id="IPR023210">
    <property type="entry name" value="NADP_OxRdtase_dom"/>
</dbReference>
<keyword evidence="12" id="KW-1185">Reference proteome</keyword>
<gene>
    <name evidence="11" type="ORF">T310_7756</name>
</gene>
<comment type="catalytic activity">
    <reaction evidence="6">
        <text>xylitol + NAD(+) = D-xylose + NADH + H(+)</text>
        <dbReference type="Rhea" id="RHEA:27441"/>
        <dbReference type="ChEBI" id="CHEBI:15378"/>
        <dbReference type="ChEBI" id="CHEBI:17151"/>
        <dbReference type="ChEBI" id="CHEBI:53455"/>
        <dbReference type="ChEBI" id="CHEBI:57540"/>
        <dbReference type="ChEBI" id="CHEBI:57945"/>
        <dbReference type="EC" id="1.1.1.307"/>
    </reaction>
</comment>
<dbReference type="PANTHER" id="PTHR43827:SF13">
    <property type="entry name" value="ALDO_KETO REDUCTASE FAMILY PROTEIN"/>
    <property type="match status" value="1"/>
</dbReference>
<dbReference type="CDD" id="cd19071">
    <property type="entry name" value="AKR_AKR1-5-like"/>
    <property type="match status" value="1"/>
</dbReference>
<dbReference type="PIRSF" id="PIRSF000097">
    <property type="entry name" value="AKR"/>
    <property type="match status" value="1"/>
</dbReference>
<dbReference type="GO" id="GO:0016491">
    <property type="term" value="F:oxidoreductase activity"/>
    <property type="evidence" value="ECO:0007669"/>
    <property type="project" value="UniProtKB-KW"/>
</dbReference>
<evidence type="ECO:0000256" key="8">
    <source>
        <dbReference type="PIRSR" id="PIRSR000097-2"/>
    </source>
</evidence>
<comment type="similarity">
    <text evidence="1">Belongs to the aldo/keto reductase family.</text>
</comment>
<dbReference type="EMBL" id="LASV01000471">
    <property type="protein sequence ID" value="KKA18298.1"/>
    <property type="molecule type" value="Genomic_DNA"/>
</dbReference>
<dbReference type="Gene3D" id="3.20.20.100">
    <property type="entry name" value="NADP-dependent oxidoreductase domain"/>
    <property type="match status" value="1"/>
</dbReference>
<dbReference type="InterPro" id="IPR018170">
    <property type="entry name" value="Aldo/ket_reductase_CS"/>
</dbReference>
<feature type="domain" description="NADP-dependent oxidoreductase" evidence="10">
    <location>
        <begin position="55"/>
        <end position="287"/>
    </location>
</feature>
<evidence type="ECO:0000313" key="12">
    <source>
        <dbReference type="Proteomes" id="UP000053958"/>
    </source>
</evidence>
<dbReference type="GeneID" id="25320022"/>
<evidence type="ECO:0000256" key="6">
    <source>
        <dbReference type="ARBA" id="ARBA00049485"/>
    </source>
</evidence>
<dbReference type="FunFam" id="3.20.20.100:FF:000015">
    <property type="entry name" value="Oxidoreductase, aldo/keto reductase family"/>
    <property type="match status" value="1"/>
</dbReference>
<dbReference type="PRINTS" id="PR00069">
    <property type="entry name" value="ALDKETRDTASE"/>
</dbReference>
<dbReference type="SUPFAM" id="SSF51430">
    <property type="entry name" value="NAD(P)-linked oxidoreductase"/>
    <property type="match status" value="1"/>
</dbReference>
<feature type="binding site" evidence="8">
    <location>
        <position position="133"/>
    </location>
    <ligand>
        <name>substrate</name>
    </ligand>
</feature>
<evidence type="ECO:0000256" key="3">
    <source>
        <dbReference type="ARBA" id="ARBA00023002"/>
    </source>
</evidence>
<dbReference type="AlphaFoldDB" id="A0A0F4YL32"/>
<evidence type="ECO:0000256" key="7">
    <source>
        <dbReference type="PIRSR" id="PIRSR000097-1"/>
    </source>
</evidence>
<dbReference type="InterPro" id="IPR020471">
    <property type="entry name" value="AKR"/>
</dbReference>
<organism evidence="11 12">
    <name type="scientific">Rasamsonia emersonii (strain ATCC 16479 / CBS 393.64 / IMI 116815)</name>
    <dbReference type="NCBI Taxonomy" id="1408163"/>
    <lineage>
        <taxon>Eukaryota</taxon>
        <taxon>Fungi</taxon>
        <taxon>Dikarya</taxon>
        <taxon>Ascomycota</taxon>
        <taxon>Pezizomycotina</taxon>
        <taxon>Eurotiomycetes</taxon>
        <taxon>Eurotiomycetidae</taxon>
        <taxon>Eurotiales</taxon>
        <taxon>Trichocomaceae</taxon>
        <taxon>Rasamsonia</taxon>
    </lineage>
</organism>
<dbReference type="InterPro" id="IPR036812">
    <property type="entry name" value="NAD(P)_OxRdtase_dom_sf"/>
</dbReference>
<evidence type="ECO:0000256" key="5">
    <source>
        <dbReference type="ARBA" id="ARBA00047534"/>
    </source>
</evidence>
<evidence type="ECO:0000256" key="9">
    <source>
        <dbReference type="PIRSR" id="PIRSR000097-3"/>
    </source>
</evidence>
<dbReference type="STRING" id="1408163.A0A0F4YL32"/>
<dbReference type="EC" id="1.1.1.307" evidence="2"/>
<dbReference type="PROSITE" id="PS00798">
    <property type="entry name" value="ALDOKETO_REDUCTASE_1"/>
    <property type="match status" value="1"/>
</dbReference>
<evidence type="ECO:0000259" key="10">
    <source>
        <dbReference type="Pfam" id="PF00248"/>
    </source>
</evidence>